<dbReference type="AlphaFoldDB" id="A0ABD0XXV1"/>
<reference evidence="2 3" key="1">
    <citation type="submission" date="2024-07" db="EMBL/GenBank/DDBJ databases">
        <title>Chromosome-level genome assembly of the water stick insect Ranatra chinensis (Heteroptera: Nepidae).</title>
        <authorList>
            <person name="Liu X."/>
        </authorList>
    </citation>
    <scope>NUCLEOTIDE SEQUENCE [LARGE SCALE GENOMIC DNA]</scope>
    <source>
        <strain evidence="2">Cailab_2021Rc</strain>
        <tissue evidence="2">Muscle</tissue>
    </source>
</reference>
<evidence type="ECO:0000313" key="2">
    <source>
        <dbReference type="EMBL" id="KAL1116091.1"/>
    </source>
</evidence>
<accession>A0ABD0XXV1</accession>
<evidence type="ECO:0000313" key="3">
    <source>
        <dbReference type="Proteomes" id="UP001558652"/>
    </source>
</evidence>
<proteinExistence type="predicted"/>
<keyword evidence="3" id="KW-1185">Reference proteome</keyword>
<comment type="caution">
    <text evidence="2">The sequence shown here is derived from an EMBL/GenBank/DDBJ whole genome shotgun (WGS) entry which is preliminary data.</text>
</comment>
<protein>
    <submittedName>
        <fullName evidence="2">Uncharacterized protein</fullName>
    </submittedName>
</protein>
<dbReference type="EMBL" id="JBFDAA010000018">
    <property type="protein sequence ID" value="KAL1116091.1"/>
    <property type="molecule type" value="Genomic_DNA"/>
</dbReference>
<evidence type="ECO:0000256" key="1">
    <source>
        <dbReference type="SAM" id="MobiDB-lite"/>
    </source>
</evidence>
<sequence length="157" mass="17893">MASERRNMFHKNKKQETTEISTCNLPPFCDCMSCRPSDVSLFNRFSCLCQTGVKVSIGFGNMGVIITWVRHLRHPDESLGQRNFHKTVTEVYSYHIIGYHQYDVRPLERGPIGGQGDQGQQEEGLGPREDVHPGDLSVLRSLRWSKRRVTSCSPRAN</sequence>
<organism evidence="2 3">
    <name type="scientific">Ranatra chinensis</name>
    <dbReference type="NCBI Taxonomy" id="642074"/>
    <lineage>
        <taxon>Eukaryota</taxon>
        <taxon>Metazoa</taxon>
        <taxon>Ecdysozoa</taxon>
        <taxon>Arthropoda</taxon>
        <taxon>Hexapoda</taxon>
        <taxon>Insecta</taxon>
        <taxon>Pterygota</taxon>
        <taxon>Neoptera</taxon>
        <taxon>Paraneoptera</taxon>
        <taxon>Hemiptera</taxon>
        <taxon>Heteroptera</taxon>
        <taxon>Panheteroptera</taxon>
        <taxon>Nepomorpha</taxon>
        <taxon>Nepidae</taxon>
        <taxon>Ranatrinae</taxon>
        <taxon>Ranatra</taxon>
    </lineage>
</organism>
<feature type="region of interest" description="Disordered" evidence="1">
    <location>
        <begin position="108"/>
        <end position="134"/>
    </location>
</feature>
<name>A0ABD0XXV1_9HEMI</name>
<dbReference type="Proteomes" id="UP001558652">
    <property type="component" value="Unassembled WGS sequence"/>
</dbReference>
<gene>
    <name evidence="2" type="ORF">AAG570_005586</name>
</gene>